<keyword evidence="7" id="KW-0539">Nucleus</keyword>
<keyword evidence="4" id="KW-0489">Methyltransferase</keyword>
<dbReference type="GO" id="GO:0005694">
    <property type="term" value="C:chromosome"/>
    <property type="evidence" value="ECO:0007669"/>
    <property type="project" value="UniProtKB-SubCell"/>
</dbReference>
<dbReference type="Gramene" id="OMO52182">
    <property type="protein sequence ID" value="OMO52182"/>
    <property type="gene ID" value="CCACVL1_29320"/>
</dbReference>
<evidence type="ECO:0008006" key="14">
    <source>
        <dbReference type="Google" id="ProtNLM"/>
    </source>
</evidence>
<feature type="non-terminal residue" evidence="12">
    <location>
        <position position="1"/>
    </location>
</feature>
<dbReference type="InterPro" id="IPR006560">
    <property type="entry name" value="AWS_dom"/>
</dbReference>
<dbReference type="EMBL" id="AWWV01015549">
    <property type="protein sequence ID" value="OMO52182.1"/>
    <property type="molecule type" value="Genomic_DNA"/>
</dbReference>
<evidence type="ECO:0000256" key="5">
    <source>
        <dbReference type="ARBA" id="ARBA00022679"/>
    </source>
</evidence>
<reference evidence="12 13" key="1">
    <citation type="submission" date="2013-09" db="EMBL/GenBank/DDBJ databases">
        <title>Corchorus capsularis genome sequencing.</title>
        <authorList>
            <person name="Alam M."/>
            <person name="Haque M.S."/>
            <person name="Islam M.S."/>
            <person name="Emdad E.M."/>
            <person name="Islam M.M."/>
            <person name="Ahmed B."/>
            <person name="Halim A."/>
            <person name="Hossen Q.M.M."/>
            <person name="Hossain M.Z."/>
            <person name="Ahmed R."/>
            <person name="Khan M.M."/>
            <person name="Islam R."/>
            <person name="Rashid M.M."/>
            <person name="Khan S.A."/>
            <person name="Rahman M.S."/>
            <person name="Alam M."/>
        </authorList>
    </citation>
    <scope>NUCLEOTIDE SEQUENCE [LARGE SCALE GENOMIC DNA]</scope>
    <source>
        <strain evidence="13">cv. CVL-1</strain>
        <tissue evidence="12">Whole seedling</tissue>
    </source>
</reference>
<dbReference type="Pfam" id="PF17907">
    <property type="entry name" value="AWS"/>
    <property type="match status" value="1"/>
</dbReference>
<dbReference type="PROSITE" id="PS50280">
    <property type="entry name" value="SET"/>
    <property type="match status" value="1"/>
</dbReference>
<keyword evidence="3" id="KW-0158">Chromosome</keyword>
<proteinExistence type="predicted"/>
<dbReference type="OMA" id="NAWETTI"/>
<sequence length="771" mass="85184">IMVCHCKRPPDGKLGCGDECLNRLLSIVCVQGTCPCGDLCSNQQFQKRKYAKMKWDKCGKKGFGLRMLENISAGQFLIEYVGEVLDTYEARQKEYAARGQRHFYFMTLNGSEVIDACVKGNLGRFIDHSCDPNCHTEKWMVNGEICIGLFALRDIKKDEELTFDYNYVRVYGAAAKKCHCASPHCRGYIGGDPLSAEVIVHDDSDEESPEPMMLEDGETWNGSVNITSRSSFVDAAEMQSMEGVITDGVIKLENTTEVEYSLNHFASSKSQLKNSVETEVLKGSLLSNQPEEVLHMAAISEAMADIEPDGTMKKRAMNKTSSSAKKLDTSLNILDSKLSSDTADVNKKSKFSTPEGKQVVPKSRPLMKTSRSCSSGSIKEKITSSSLNGNKVQITSIKAQDASKGYLKLLLLTATSGDSGNGEAIQRFADAAQHYEEIQKGLQKDSNSSEASKGFRVLAMREILTLDHIYGGPPCAGRESFRESILSLTEHDDKQVHQIARNFRDKWIPKPARRLSCRDKDEGRMDFHRGLDSNRVSVSHNHWRDQAIRPAEEIDFAMQSVIATTSVDTAACNGCSSSSTGICQTNGTKTRNRKSRWDQPADMEKIDTWSPKKSEYSSLPVLVESTPNQVDSMSRADGEAINVENGRHSFQDDVPPGFSNAPGPSTATDLHQPICQSKCCDVIIGHPQKRFISHLPVSYGIPLPILQQFGSPQGEDKWIIAPGMPFHPFPPLPPGMPCTANFIGTNQDAQGQEKSHRPFHGISRNAWETTI</sequence>
<evidence type="ECO:0000256" key="2">
    <source>
        <dbReference type="ARBA" id="ARBA00004286"/>
    </source>
</evidence>
<dbReference type="PROSITE" id="PS50868">
    <property type="entry name" value="POST_SET"/>
    <property type="match status" value="1"/>
</dbReference>
<feature type="region of interest" description="Disordered" evidence="8">
    <location>
        <begin position="344"/>
        <end position="377"/>
    </location>
</feature>
<comment type="subcellular location">
    <subcellularLocation>
        <location evidence="2">Chromosome</location>
    </subcellularLocation>
    <subcellularLocation>
        <location evidence="1">Nucleus</location>
    </subcellularLocation>
</comment>
<keyword evidence="6" id="KW-0949">S-adenosyl-L-methionine</keyword>
<feature type="domain" description="Post-SET" evidence="10">
    <location>
        <begin position="174"/>
        <end position="190"/>
    </location>
</feature>
<feature type="domain" description="SET" evidence="9">
    <location>
        <begin position="43"/>
        <end position="166"/>
    </location>
</feature>
<dbReference type="InterPro" id="IPR046341">
    <property type="entry name" value="SET_dom_sf"/>
</dbReference>
<evidence type="ECO:0000313" key="12">
    <source>
        <dbReference type="EMBL" id="OMO52182.1"/>
    </source>
</evidence>
<dbReference type="Pfam" id="PF00856">
    <property type="entry name" value="SET"/>
    <property type="match status" value="1"/>
</dbReference>
<feature type="domain" description="AWS" evidence="11">
    <location>
        <begin position="1"/>
        <end position="49"/>
    </location>
</feature>
<evidence type="ECO:0000259" key="10">
    <source>
        <dbReference type="PROSITE" id="PS50868"/>
    </source>
</evidence>
<dbReference type="SUPFAM" id="SSF82199">
    <property type="entry name" value="SET domain"/>
    <property type="match status" value="1"/>
</dbReference>
<dbReference type="InterPro" id="IPR050777">
    <property type="entry name" value="SET2_Histone-Lys_MeTrsfase"/>
</dbReference>
<dbReference type="SMART" id="SM00570">
    <property type="entry name" value="AWS"/>
    <property type="match status" value="1"/>
</dbReference>
<dbReference type="OrthoDB" id="422362at2759"/>
<organism evidence="12 13">
    <name type="scientific">Corchorus capsularis</name>
    <name type="common">Jute</name>
    <dbReference type="NCBI Taxonomy" id="210143"/>
    <lineage>
        <taxon>Eukaryota</taxon>
        <taxon>Viridiplantae</taxon>
        <taxon>Streptophyta</taxon>
        <taxon>Embryophyta</taxon>
        <taxon>Tracheophyta</taxon>
        <taxon>Spermatophyta</taxon>
        <taxon>Magnoliopsida</taxon>
        <taxon>eudicotyledons</taxon>
        <taxon>Gunneridae</taxon>
        <taxon>Pentapetalae</taxon>
        <taxon>rosids</taxon>
        <taxon>malvids</taxon>
        <taxon>Malvales</taxon>
        <taxon>Malvaceae</taxon>
        <taxon>Grewioideae</taxon>
        <taxon>Apeibeae</taxon>
        <taxon>Corchorus</taxon>
    </lineage>
</organism>
<dbReference type="InterPro" id="IPR003616">
    <property type="entry name" value="Post-SET_dom"/>
</dbReference>
<evidence type="ECO:0000313" key="13">
    <source>
        <dbReference type="Proteomes" id="UP000188268"/>
    </source>
</evidence>
<dbReference type="SMART" id="SM00317">
    <property type="entry name" value="SET"/>
    <property type="match status" value="1"/>
</dbReference>
<gene>
    <name evidence="12" type="ORF">CCACVL1_29320</name>
</gene>
<dbReference type="GO" id="GO:0032259">
    <property type="term" value="P:methylation"/>
    <property type="evidence" value="ECO:0007669"/>
    <property type="project" value="UniProtKB-KW"/>
</dbReference>
<evidence type="ECO:0000256" key="7">
    <source>
        <dbReference type="ARBA" id="ARBA00023242"/>
    </source>
</evidence>
<dbReference type="InterPro" id="IPR001214">
    <property type="entry name" value="SET_dom"/>
</dbReference>
<dbReference type="STRING" id="210143.A0A1R3G262"/>
<dbReference type="PROSITE" id="PS51215">
    <property type="entry name" value="AWS"/>
    <property type="match status" value="1"/>
</dbReference>
<dbReference type="GO" id="GO:0046975">
    <property type="term" value="F:histone H3K36 methyltransferase activity"/>
    <property type="evidence" value="ECO:0007669"/>
    <property type="project" value="InterPro"/>
</dbReference>
<keyword evidence="13" id="KW-1185">Reference proteome</keyword>
<dbReference type="Gene3D" id="2.170.270.10">
    <property type="entry name" value="SET domain"/>
    <property type="match status" value="1"/>
</dbReference>
<name>A0A1R3G262_COCAP</name>
<protein>
    <recommendedName>
        <fullName evidence="14">SET domain-containing protein</fullName>
    </recommendedName>
</protein>
<evidence type="ECO:0000259" key="11">
    <source>
        <dbReference type="PROSITE" id="PS51215"/>
    </source>
</evidence>
<evidence type="ECO:0000256" key="8">
    <source>
        <dbReference type="SAM" id="MobiDB-lite"/>
    </source>
</evidence>
<dbReference type="CDD" id="cd19172">
    <property type="entry name" value="SET_SETD2"/>
    <property type="match status" value="1"/>
</dbReference>
<dbReference type="InterPro" id="IPR044437">
    <property type="entry name" value="SETD2/Set2_SET"/>
</dbReference>
<accession>A0A1R3G262</accession>
<comment type="caution">
    <text evidence="12">The sequence shown here is derived from an EMBL/GenBank/DDBJ whole genome shotgun (WGS) entry which is preliminary data.</text>
</comment>
<dbReference type="PANTHER" id="PTHR22884">
    <property type="entry name" value="SET DOMAIN PROTEINS"/>
    <property type="match status" value="1"/>
</dbReference>
<dbReference type="Proteomes" id="UP000188268">
    <property type="component" value="Unassembled WGS sequence"/>
</dbReference>
<dbReference type="GO" id="GO:0005634">
    <property type="term" value="C:nucleus"/>
    <property type="evidence" value="ECO:0007669"/>
    <property type="project" value="UniProtKB-SubCell"/>
</dbReference>
<evidence type="ECO:0000256" key="3">
    <source>
        <dbReference type="ARBA" id="ARBA00022454"/>
    </source>
</evidence>
<evidence type="ECO:0000259" key="9">
    <source>
        <dbReference type="PROSITE" id="PS50280"/>
    </source>
</evidence>
<dbReference type="AlphaFoldDB" id="A0A1R3G262"/>
<evidence type="ECO:0000256" key="6">
    <source>
        <dbReference type="ARBA" id="ARBA00022691"/>
    </source>
</evidence>
<evidence type="ECO:0000256" key="4">
    <source>
        <dbReference type="ARBA" id="ARBA00022603"/>
    </source>
</evidence>
<keyword evidence="5" id="KW-0808">Transferase</keyword>
<evidence type="ECO:0000256" key="1">
    <source>
        <dbReference type="ARBA" id="ARBA00004123"/>
    </source>
</evidence>